<evidence type="ECO:0000313" key="2">
    <source>
        <dbReference type="Proteomes" id="UP000789366"/>
    </source>
</evidence>
<sequence>MKKRNDAGAINAQRYVEEWMRSKNINHLQWSAQSPDLNPIENIWKILKDRVQKRSPPPRTYET</sequence>
<dbReference type="EMBL" id="CAJVPW010000606">
    <property type="protein sequence ID" value="CAG8459782.1"/>
    <property type="molecule type" value="Genomic_DNA"/>
</dbReference>
<proteinExistence type="predicted"/>
<evidence type="ECO:0000313" key="1">
    <source>
        <dbReference type="EMBL" id="CAG8459782.1"/>
    </source>
</evidence>
<dbReference type="Proteomes" id="UP000789366">
    <property type="component" value="Unassembled WGS sequence"/>
</dbReference>
<name>A0ACA9K9A2_9GLOM</name>
<gene>
    <name evidence="1" type="ORF">SPELUC_LOCUS1205</name>
</gene>
<comment type="caution">
    <text evidence="1">The sequence shown here is derived from an EMBL/GenBank/DDBJ whole genome shotgun (WGS) entry which is preliminary data.</text>
</comment>
<accession>A0ACA9K9A2</accession>
<protein>
    <submittedName>
        <fullName evidence="1">5935_t:CDS:1</fullName>
    </submittedName>
</protein>
<organism evidence="1 2">
    <name type="scientific">Cetraspora pellucida</name>
    <dbReference type="NCBI Taxonomy" id="1433469"/>
    <lineage>
        <taxon>Eukaryota</taxon>
        <taxon>Fungi</taxon>
        <taxon>Fungi incertae sedis</taxon>
        <taxon>Mucoromycota</taxon>
        <taxon>Glomeromycotina</taxon>
        <taxon>Glomeromycetes</taxon>
        <taxon>Diversisporales</taxon>
        <taxon>Gigasporaceae</taxon>
        <taxon>Cetraspora</taxon>
    </lineage>
</organism>
<keyword evidence="2" id="KW-1185">Reference proteome</keyword>
<reference evidence="1" key="1">
    <citation type="submission" date="2021-06" db="EMBL/GenBank/DDBJ databases">
        <authorList>
            <person name="Kallberg Y."/>
            <person name="Tangrot J."/>
            <person name="Rosling A."/>
        </authorList>
    </citation>
    <scope>NUCLEOTIDE SEQUENCE</scope>
    <source>
        <strain evidence="1">28 12/20/2015</strain>
    </source>
</reference>